<sequence>MTDEPQSPDGEPNSPGQERETGAEKRERKSWQQVAKYGELGFLLPACTFVGWALGAGLDRWQGTKWGTLTGVLLGVVTGFVQMIRVALRASR</sequence>
<reference evidence="3" key="1">
    <citation type="submission" date="2020-07" db="EMBL/GenBank/DDBJ databases">
        <title>Huge and variable diversity of episymbiotic CPR bacteria and DPANN archaea in groundwater ecosystems.</title>
        <authorList>
            <person name="He C.Y."/>
            <person name="Keren R."/>
            <person name="Whittaker M."/>
            <person name="Farag I.F."/>
            <person name="Doudna J."/>
            <person name="Cate J.H.D."/>
            <person name="Banfield J.F."/>
        </authorList>
    </citation>
    <scope>NUCLEOTIDE SEQUENCE</scope>
    <source>
        <strain evidence="3">NC_groundwater_580_Pr5_B-0.1um_64_19</strain>
    </source>
</reference>
<evidence type="ECO:0000313" key="3">
    <source>
        <dbReference type="EMBL" id="MBI2677750.1"/>
    </source>
</evidence>
<dbReference type="EMBL" id="JACPNR010000004">
    <property type="protein sequence ID" value="MBI2677750.1"/>
    <property type="molecule type" value="Genomic_DNA"/>
</dbReference>
<feature type="transmembrane region" description="Helical" evidence="2">
    <location>
        <begin position="66"/>
        <end position="88"/>
    </location>
</feature>
<feature type="compositionally biased region" description="Basic and acidic residues" evidence="1">
    <location>
        <begin position="17"/>
        <end position="29"/>
    </location>
</feature>
<feature type="region of interest" description="Disordered" evidence="1">
    <location>
        <begin position="1"/>
        <end position="29"/>
    </location>
</feature>
<dbReference type="AlphaFoldDB" id="A0A932A6S2"/>
<evidence type="ECO:0000313" key="4">
    <source>
        <dbReference type="Proteomes" id="UP000779809"/>
    </source>
</evidence>
<keyword evidence="2" id="KW-1133">Transmembrane helix</keyword>
<proteinExistence type="predicted"/>
<evidence type="ECO:0000256" key="1">
    <source>
        <dbReference type="SAM" id="MobiDB-lite"/>
    </source>
</evidence>
<keyword evidence="2" id="KW-0812">Transmembrane</keyword>
<evidence type="ECO:0000256" key="2">
    <source>
        <dbReference type="SAM" id="Phobius"/>
    </source>
</evidence>
<gene>
    <name evidence="3" type="ORF">HYX28_03110</name>
</gene>
<comment type="caution">
    <text evidence="3">The sequence shown here is derived from an EMBL/GenBank/DDBJ whole genome shotgun (WGS) entry which is preliminary data.</text>
</comment>
<protein>
    <submittedName>
        <fullName evidence="3">AtpZ/AtpI family protein</fullName>
    </submittedName>
</protein>
<keyword evidence="2" id="KW-0472">Membrane</keyword>
<organism evidence="3 4">
    <name type="scientific">Candidatus Korobacter versatilis</name>
    <dbReference type="NCBI Taxonomy" id="658062"/>
    <lineage>
        <taxon>Bacteria</taxon>
        <taxon>Pseudomonadati</taxon>
        <taxon>Acidobacteriota</taxon>
        <taxon>Terriglobia</taxon>
        <taxon>Terriglobales</taxon>
        <taxon>Candidatus Korobacteraceae</taxon>
        <taxon>Candidatus Korobacter</taxon>
    </lineage>
</organism>
<name>A0A932A6S2_9BACT</name>
<accession>A0A932A6S2</accession>
<dbReference type="InterPro" id="IPR032820">
    <property type="entry name" value="ATPase_put"/>
</dbReference>
<feature type="transmembrane region" description="Helical" evidence="2">
    <location>
        <begin position="34"/>
        <end position="54"/>
    </location>
</feature>
<dbReference type="Pfam" id="PF09527">
    <property type="entry name" value="ATPase_gene1"/>
    <property type="match status" value="1"/>
</dbReference>
<dbReference type="Proteomes" id="UP000779809">
    <property type="component" value="Unassembled WGS sequence"/>
</dbReference>